<gene>
    <name evidence="1" type="ORF">PACLA_8A061660</name>
</gene>
<organism evidence="1 2">
    <name type="scientific">Paramuricea clavata</name>
    <name type="common">Red gorgonian</name>
    <name type="synonym">Violescent sea-whip</name>
    <dbReference type="NCBI Taxonomy" id="317549"/>
    <lineage>
        <taxon>Eukaryota</taxon>
        <taxon>Metazoa</taxon>
        <taxon>Cnidaria</taxon>
        <taxon>Anthozoa</taxon>
        <taxon>Octocorallia</taxon>
        <taxon>Malacalcyonacea</taxon>
        <taxon>Plexauridae</taxon>
        <taxon>Paramuricea</taxon>
    </lineage>
</organism>
<reference evidence="1" key="1">
    <citation type="submission" date="2020-04" db="EMBL/GenBank/DDBJ databases">
        <authorList>
            <person name="Alioto T."/>
            <person name="Alioto T."/>
            <person name="Gomez Garrido J."/>
        </authorList>
    </citation>
    <scope>NUCLEOTIDE SEQUENCE</scope>
    <source>
        <strain evidence="1">A484AB</strain>
    </source>
</reference>
<dbReference type="Proteomes" id="UP001152795">
    <property type="component" value="Unassembled WGS sequence"/>
</dbReference>
<comment type="caution">
    <text evidence="1">The sequence shown here is derived from an EMBL/GenBank/DDBJ whole genome shotgun (WGS) entry which is preliminary data.</text>
</comment>
<keyword evidence="2" id="KW-1185">Reference proteome</keyword>
<evidence type="ECO:0000313" key="1">
    <source>
        <dbReference type="EMBL" id="CAB3981859.1"/>
    </source>
</evidence>
<sequence length="516" mass="58179">MVSNQIRGIVNPLVQLLLDTLVEIQEIAYSSEAQRTPRSVLRLHNLTWYHGMLCRSVIGFSLKQLTTRKFYGNYFHNITAHAPIQNRLISGISTNTEEQERVFNSINSITRTTSSYHPHHIIGNVFIRLQAEKDLKSQQPSISDTQEAHVTKLASSLPTFENTVIPKQMLTRNPRFWQAHLERICDFLLAGDGIWWRTCTNGDIEFFDAKGNPDAVPQGPTLHHFRSSNFKAEENYLKTCWQMCLERKIPMPIKVLQIENAEGNMVLKEAEIANDLEGVGLEGHCTDQCNDRVAAAIGIGGVESLELGEDCMSESSVNVGVVAEGSVDGCDGVAGMDDVVGLMGEKDVVECNVRLVEVTNDTCLGNDFQEEANQDENVEDINNSEANNQQTEKESEGQQQTQTKQRRALGFVLGITEEVLQFDKARKRLKDSPNNNDLIKAYLHVFKVMETSVSRAQANSKRQLKEIEQQYFRSRGKLPTSKDMLKDPTSKLLIDKLKYCKALVDQWKEEKKKDSS</sequence>
<dbReference type="AlphaFoldDB" id="A0A6S7FZP7"/>
<proteinExistence type="predicted"/>
<accession>A0A6S7FZP7</accession>
<protein>
    <submittedName>
        <fullName evidence="1">Uncharacterized protein</fullName>
    </submittedName>
</protein>
<dbReference type="EMBL" id="CACRXK020000435">
    <property type="protein sequence ID" value="CAB3981859.1"/>
    <property type="molecule type" value="Genomic_DNA"/>
</dbReference>
<evidence type="ECO:0000313" key="2">
    <source>
        <dbReference type="Proteomes" id="UP001152795"/>
    </source>
</evidence>
<name>A0A6S7FZP7_PARCT</name>
<dbReference type="OrthoDB" id="5986221at2759"/>